<keyword evidence="3 5" id="KW-0067">ATP-binding</keyword>
<dbReference type="Pfam" id="PF00005">
    <property type="entry name" value="ABC_tran"/>
    <property type="match status" value="1"/>
</dbReference>
<name>A0A1W2FDA4_KIBAR</name>
<dbReference type="PROSITE" id="PS50893">
    <property type="entry name" value="ABC_TRANSPORTER_2"/>
    <property type="match status" value="1"/>
</dbReference>
<dbReference type="InterPro" id="IPR003593">
    <property type="entry name" value="AAA+_ATPase"/>
</dbReference>
<dbReference type="InterPro" id="IPR015854">
    <property type="entry name" value="ABC_transpr_LolD-like"/>
</dbReference>
<protein>
    <submittedName>
        <fullName evidence="5">Putative ABC transport system ATP-binding protein</fullName>
    </submittedName>
</protein>
<dbReference type="GO" id="GO:0005886">
    <property type="term" value="C:plasma membrane"/>
    <property type="evidence" value="ECO:0007669"/>
    <property type="project" value="TreeGrafter"/>
</dbReference>
<feature type="domain" description="ABC transporter" evidence="4">
    <location>
        <begin position="6"/>
        <end position="224"/>
    </location>
</feature>
<evidence type="ECO:0000256" key="3">
    <source>
        <dbReference type="ARBA" id="ARBA00022840"/>
    </source>
</evidence>
<dbReference type="PROSITE" id="PS00211">
    <property type="entry name" value="ABC_TRANSPORTER_1"/>
    <property type="match status" value="1"/>
</dbReference>
<dbReference type="CDD" id="cd03255">
    <property type="entry name" value="ABC_MJ0796_LolCDE_FtsE"/>
    <property type="match status" value="1"/>
</dbReference>
<dbReference type="Gene3D" id="3.40.50.300">
    <property type="entry name" value="P-loop containing nucleotide triphosphate hydrolases"/>
    <property type="match status" value="1"/>
</dbReference>
<dbReference type="RefSeq" id="WP_084430340.1">
    <property type="nucleotide sequence ID" value="NZ_FWXV01000005.1"/>
</dbReference>
<dbReference type="GO" id="GO:0016887">
    <property type="term" value="F:ATP hydrolysis activity"/>
    <property type="evidence" value="ECO:0007669"/>
    <property type="project" value="InterPro"/>
</dbReference>
<dbReference type="GO" id="GO:0022857">
    <property type="term" value="F:transmembrane transporter activity"/>
    <property type="evidence" value="ECO:0007669"/>
    <property type="project" value="TreeGrafter"/>
</dbReference>
<evidence type="ECO:0000256" key="2">
    <source>
        <dbReference type="ARBA" id="ARBA00022741"/>
    </source>
</evidence>
<dbReference type="GO" id="GO:0098796">
    <property type="term" value="C:membrane protein complex"/>
    <property type="evidence" value="ECO:0007669"/>
    <property type="project" value="UniProtKB-ARBA"/>
</dbReference>
<reference evidence="5 6" key="1">
    <citation type="submission" date="2017-04" db="EMBL/GenBank/DDBJ databases">
        <authorList>
            <person name="Afonso C.L."/>
            <person name="Miller P.J."/>
            <person name="Scott M.A."/>
            <person name="Spackman E."/>
            <person name="Goraichik I."/>
            <person name="Dimitrov K.M."/>
            <person name="Suarez D.L."/>
            <person name="Swayne D.E."/>
        </authorList>
    </citation>
    <scope>NUCLEOTIDE SEQUENCE [LARGE SCALE GENOMIC DNA]</scope>
    <source>
        <strain evidence="5 6">DSM 43828</strain>
    </source>
</reference>
<dbReference type="SMART" id="SM00382">
    <property type="entry name" value="AAA"/>
    <property type="match status" value="1"/>
</dbReference>
<dbReference type="Proteomes" id="UP000192674">
    <property type="component" value="Unassembled WGS sequence"/>
</dbReference>
<dbReference type="InterPro" id="IPR017911">
    <property type="entry name" value="MacB-like_ATP-bd"/>
</dbReference>
<keyword evidence="6" id="KW-1185">Reference proteome</keyword>
<dbReference type="InterPro" id="IPR017871">
    <property type="entry name" value="ABC_transporter-like_CS"/>
</dbReference>
<evidence type="ECO:0000313" key="5">
    <source>
        <dbReference type="EMBL" id="SMD19598.1"/>
    </source>
</evidence>
<evidence type="ECO:0000256" key="1">
    <source>
        <dbReference type="ARBA" id="ARBA00022448"/>
    </source>
</evidence>
<dbReference type="EMBL" id="FWXV01000005">
    <property type="protein sequence ID" value="SMD19598.1"/>
    <property type="molecule type" value="Genomic_DNA"/>
</dbReference>
<dbReference type="SUPFAM" id="SSF52540">
    <property type="entry name" value="P-loop containing nucleoside triphosphate hydrolases"/>
    <property type="match status" value="1"/>
</dbReference>
<evidence type="ECO:0000259" key="4">
    <source>
        <dbReference type="PROSITE" id="PS50893"/>
    </source>
</evidence>
<sequence>MNEPVIELHGVTRTFDGPVPVLALRPADLVIRAGEYVAIMGRSGSGKSTLMHLLGLLDRPTAGTYLLGGTDTSGLSDVQRTRLRGRMIGFVFQAFHLLAHRTVVANVELGLMYSGVPRADRHKRARAVLSQVGLSDRADFFPTTLSGGERQRVAIARAIATRPALLLADEPTGNLDSATAESVLELFDELNSTGLAVITVTHDEAVAAHAQRQVRINDGMLTEVT</sequence>
<gene>
    <name evidence="5" type="ORF">SAMN05661093_06213</name>
</gene>
<accession>A0A1W2FDA4</accession>
<organism evidence="5 6">
    <name type="scientific">Kibdelosporangium aridum</name>
    <dbReference type="NCBI Taxonomy" id="2030"/>
    <lineage>
        <taxon>Bacteria</taxon>
        <taxon>Bacillati</taxon>
        <taxon>Actinomycetota</taxon>
        <taxon>Actinomycetes</taxon>
        <taxon>Pseudonocardiales</taxon>
        <taxon>Pseudonocardiaceae</taxon>
        <taxon>Kibdelosporangium</taxon>
    </lineage>
</organism>
<keyword evidence="1" id="KW-0813">Transport</keyword>
<dbReference type="PANTHER" id="PTHR24220:SF86">
    <property type="entry name" value="ABC TRANSPORTER ABCH.1"/>
    <property type="match status" value="1"/>
</dbReference>
<dbReference type="AlphaFoldDB" id="A0A1W2FDA4"/>
<proteinExistence type="predicted"/>
<dbReference type="GO" id="GO:0005524">
    <property type="term" value="F:ATP binding"/>
    <property type="evidence" value="ECO:0007669"/>
    <property type="project" value="UniProtKB-KW"/>
</dbReference>
<dbReference type="PANTHER" id="PTHR24220">
    <property type="entry name" value="IMPORT ATP-BINDING PROTEIN"/>
    <property type="match status" value="1"/>
</dbReference>
<dbReference type="FunFam" id="3.40.50.300:FF:000032">
    <property type="entry name" value="Export ABC transporter ATP-binding protein"/>
    <property type="match status" value="1"/>
</dbReference>
<keyword evidence="2" id="KW-0547">Nucleotide-binding</keyword>
<dbReference type="InterPro" id="IPR003439">
    <property type="entry name" value="ABC_transporter-like_ATP-bd"/>
</dbReference>
<dbReference type="InterPro" id="IPR027417">
    <property type="entry name" value="P-loop_NTPase"/>
</dbReference>
<evidence type="ECO:0000313" key="6">
    <source>
        <dbReference type="Proteomes" id="UP000192674"/>
    </source>
</evidence>
<dbReference type="OrthoDB" id="9802264at2"/>